<evidence type="ECO:0000256" key="7">
    <source>
        <dbReference type="ARBA" id="ARBA00022771"/>
    </source>
</evidence>
<dbReference type="Pfam" id="PF22605">
    <property type="entry name" value="IBR_2"/>
    <property type="match status" value="1"/>
</dbReference>
<dbReference type="HOGENOM" id="CLU_1430700_0_0_1"/>
<dbReference type="Gene3D" id="1.20.120.1750">
    <property type="match status" value="1"/>
</dbReference>
<keyword evidence="10" id="KW-0472">Membrane</keyword>
<evidence type="ECO:0000259" key="11">
    <source>
        <dbReference type="PROSITE" id="PS51873"/>
    </source>
</evidence>
<keyword evidence="10" id="KW-1133">Transmembrane helix</keyword>
<dbReference type="GO" id="GO:0016567">
    <property type="term" value="P:protein ubiquitination"/>
    <property type="evidence" value="ECO:0007669"/>
    <property type="project" value="InterPro"/>
</dbReference>
<dbReference type="RefSeq" id="XP_001026783.2">
    <property type="nucleotide sequence ID" value="XM_001026783.2"/>
</dbReference>
<keyword evidence="13" id="KW-1185">Reference proteome</keyword>
<gene>
    <name evidence="12" type="ORF">TTHERM_00865430</name>
</gene>
<evidence type="ECO:0000313" key="12">
    <source>
        <dbReference type="EMBL" id="EAS06538.2"/>
    </source>
</evidence>
<evidence type="ECO:0000256" key="5">
    <source>
        <dbReference type="ARBA" id="ARBA00022723"/>
    </source>
</evidence>
<dbReference type="InterPro" id="IPR013083">
    <property type="entry name" value="Znf_RING/FYVE/PHD"/>
</dbReference>
<dbReference type="GeneID" id="7832143"/>
<dbReference type="STRING" id="312017.Q24FC0"/>
<keyword evidence="9" id="KW-0862">Zinc</keyword>
<keyword evidence="6" id="KW-0677">Repeat</keyword>
<dbReference type="PANTHER" id="PTHR11685">
    <property type="entry name" value="RBR FAMILY RING FINGER AND IBR DOMAIN-CONTAINING"/>
    <property type="match status" value="1"/>
</dbReference>
<comment type="pathway">
    <text evidence="2">Protein modification; protein ubiquitination.</text>
</comment>
<feature type="domain" description="RING-type" evidence="11">
    <location>
        <begin position="26"/>
        <end position="242"/>
    </location>
</feature>
<evidence type="ECO:0000313" key="13">
    <source>
        <dbReference type="Proteomes" id="UP000009168"/>
    </source>
</evidence>
<dbReference type="InterPro" id="IPR044066">
    <property type="entry name" value="TRIAD_supradom"/>
</dbReference>
<dbReference type="GO" id="GO:0061630">
    <property type="term" value="F:ubiquitin protein ligase activity"/>
    <property type="evidence" value="ECO:0007669"/>
    <property type="project" value="UniProtKB-EC"/>
</dbReference>
<organism evidence="12 13">
    <name type="scientific">Tetrahymena thermophila (strain SB210)</name>
    <dbReference type="NCBI Taxonomy" id="312017"/>
    <lineage>
        <taxon>Eukaryota</taxon>
        <taxon>Sar</taxon>
        <taxon>Alveolata</taxon>
        <taxon>Ciliophora</taxon>
        <taxon>Intramacronucleata</taxon>
        <taxon>Oligohymenophorea</taxon>
        <taxon>Hymenostomatida</taxon>
        <taxon>Tetrahymenina</taxon>
        <taxon>Tetrahymenidae</taxon>
        <taxon>Tetrahymena</taxon>
    </lineage>
</organism>
<feature type="transmembrane region" description="Helical" evidence="10">
    <location>
        <begin position="330"/>
        <end position="351"/>
    </location>
</feature>
<dbReference type="EMBL" id="GG662285">
    <property type="protein sequence ID" value="EAS06538.2"/>
    <property type="molecule type" value="Genomic_DNA"/>
</dbReference>
<accession>Q24FC0</accession>
<dbReference type="PROSITE" id="PS51873">
    <property type="entry name" value="TRIAD"/>
    <property type="match status" value="1"/>
</dbReference>
<dbReference type="EC" id="2.3.2.31" evidence="3"/>
<evidence type="ECO:0000256" key="10">
    <source>
        <dbReference type="SAM" id="Phobius"/>
    </source>
</evidence>
<feature type="transmembrane region" description="Helical" evidence="10">
    <location>
        <begin position="357"/>
        <end position="377"/>
    </location>
</feature>
<sequence>MQQQQQQQKTQTLEINEQNKSANIGKHYTCKICLEQIDFKQYTMPCKCLICGNCCLQYLLVQIENIDFQINKKIKCPNHGCQNDFLVEQYREHTLFSQQFQIPQIHLLDDKLLIKHLQNDPQARNCPNPKCKYYGLLPLNVKQCKSNTLQCDLCNTEWSDASLPNKSKSLFQMLKNIIFQKNELFSEVHKKIMAKRCPRCAIPITKYGGCYHMICRKCNFEFCWYCCQQYTSHSMYKCIFYIVLENIIFFFTGLILIYFTGLHTYIINLIIQIMKFVLSAFLHNILILLFYLFAQFFMEVFKIKYEINLQLIRYGYDKSGYLSSQKKRNFHLTILTGCLFLLCLGFITYFFYSIFQIVRFIILEIVTLSSLYFLYNFMHFVWQTWMRYIY</sequence>
<evidence type="ECO:0000256" key="4">
    <source>
        <dbReference type="ARBA" id="ARBA00022679"/>
    </source>
</evidence>
<keyword evidence="10" id="KW-0812">Transmembrane</keyword>
<feature type="transmembrane region" description="Helical" evidence="10">
    <location>
        <begin position="265"/>
        <end position="294"/>
    </location>
</feature>
<dbReference type="KEGG" id="tet:TTHERM_00865430"/>
<dbReference type="GO" id="GO:0008270">
    <property type="term" value="F:zinc ion binding"/>
    <property type="evidence" value="ECO:0007669"/>
    <property type="project" value="UniProtKB-KW"/>
</dbReference>
<dbReference type="Gene3D" id="3.30.40.10">
    <property type="entry name" value="Zinc/RING finger domain, C3HC4 (zinc finger)"/>
    <property type="match status" value="1"/>
</dbReference>
<evidence type="ECO:0000256" key="1">
    <source>
        <dbReference type="ARBA" id="ARBA00001798"/>
    </source>
</evidence>
<evidence type="ECO:0000256" key="2">
    <source>
        <dbReference type="ARBA" id="ARBA00004906"/>
    </source>
</evidence>
<dbReference type="InterPro" id="IPR031127">
    <property type="entry name" value="E3_UB_ligase_RBR"/>
</dbReference>
<keyword evidence="8" id="KW-0833">Ubl conjugation pathway</keyword>
<dbReference type="InterPro" id="IPR054694">
    <property type="entry name" value="Parkin-like_IBR"/>
</dbReference>
<dbReference type="Proteomes" id="UP000009168">
    <property type="component" value="Unassembled WGS sequence"/>
</dbReference>
<evidence type="ECO:0000256" key="9">
    <source>
        <dbReference type="ARBA" id="ARBA00022833"/>
    </source>
</evidence>
<feature type="transmembrane region" description="Helical" evidence="10">
    <location>
        <begin position="238"/>
        <end position="259"/>
    </location>
</feature>
<reference evidence="13" key="1">
    <citation type="journal article" date="2006" name="PLoS Biol.">
        <title>Macronuclear genome sequence of the ciliate Tetrahymena thermophila, a model eukaryote.</title>
        <authorList>
            <person name="Eisen J.A."/>
            <person name="Coyne R.S."/>
            <person name="Wu M."/>
            <person name="Wu D."/>
            <person name="Thiagarajan M."/>
            <person name="Wortman J.R."/>
            <person name="Badger J.H."/>
            <person name="Ren Q."/>
            <person name="Amedeo P."/>
            <person name="Jones K.M."/>
            <person name="Tallon L.J."/>
            <person name="Delcher A.L."/>
            <person name="Salzberg S.L."/>
            <person name="Silva J.C."/>
            <person name="Haas B.J."/>
            <person name="Majoros W.H."/>
            <person name="Farzad M."/>
            <person name="Carlton J.M."/>
            <person name="Smith R.K. Jr."/>
            <person name="Garg J."/>
            <person name="Pearlman R.E."/>
            <person name="Karrer K.M."/>
            <person name="Sun L."/>
            <person name="Manning G."/>
            <person name="Elde N.C."/>
            <person name="Turkewitz A.P."/>
            <person name="Asai D.J."/>
            <person name="Wilkes D.E."/>
            <person name="Wang Y."/>
            <person name="Cai H."/>
            <person name="Collins K."/>
            <person name="Stewart B.A."/>
            <person name="Lee S.R."/>
            <person name="Wilamowska K."/>
            <person name="Weinberg Z."/>
            <person name="Ruzzo W.L."/>
            <person name="Wloga D."/>
            <person name="Gaertig J."/>
            <person name="Frankel J."/>
            <person name="Tsao C.-C."/>
            <person name="Gorovsky M.A."/>
            <person name="Keeling P.J."/>
            <person name="Waller R.F."/>
            <person name="Patron N.J."/>
            <person name="Cherry J.M."/>
            <person name="Stover N.A."/>
            <person name="Krieger C.J."/>
            <person name="del Toro C."/>
            <person name="Ryder H.F."/>
            <person name="Williamson S.C."/>
            <person name="Barbeau R.A."/>
            <person name="Hamilton E.P."/>
            <person name="Orias E."/>
        </authorList>
    </citation>
    <scope>NUCLEOTIDE SEQUENCE [LARGE SCALE GENOMIC DNA]</scope>
    <source>
        <strain evidence="13">SB210</strain>
    </source>
</reference>
<dbReference type="OrthoDB" id="293424at2759"/>
<keyword evidence="5" id="KW-0479">Metal-binding</keyword>
<protein>
    <recommendedName>
        <fullName evidence="3">RBR-type E3 ubiquitin transferase</fullName>
        <ecNumber evidence="3">2.3.2.31</ecNumber>
    </recommendedName>
</protein>
<comment type="catalytic activity">
    <reaction evidence="1">
        <text>[E2 ubiquitin-conjugating enzyme]-S-ubiquitinyl-L-cysteine + [acceptor protein]-L-lysine = [E2 ubiquitin-conjugating enzyme]-L-cysteine + [acceptor protein]-N(6)-ubiquitinyl-L-lysine.</text>
        <dbReference type="EC" id="2.3.2.31"/>
    </reaction>
</comment>
<name>Q24FC0_TETTS</name>
<keyword evidence="7" id="KW-0863">Zinc-finger</keyword>
<dbReference type="SUPFAM" id="SSF57850">
    <property type="entry name" value="RING/U-box"/>
    <property type="match status" value="2"/>
</dbReference>
<keyword evidence="4" id="KW-0808">Transferase</keyword>
<dbReference type="InParanoid" id="Q24FC0"/>
<evidence type="ECO:0000256" key="3">
    <source>
        <dbReference type="ARBA" id="ARBA00012251"/>
    </source>
</evidence>
<dbReference type="AlphaFoldDB" id="Q24FC0"/>
<proteinExistence type="predicted"/>
<evidence type="ECO:0000256" key="8">
    <source>
        <dbReference type="ARBA" id="ARBA00022786"/>
    </source>
</evidence>
<evidence type="ECO:0000256" key="6">
    <source>
        <dbReference type="ARBA" id="ARBA00022737"/>
    </source>
</evidence>